<dbReference type="SUPFAM" id="SSF51126">
    <property type="entry name" value="Pectin lyase-like"/>
    <property type="match status" value="1"/>
</dbReference>
<organism evidence="2 3">
    <name type="scientific">Tahibacter amnicola</name>
    <dbReference type="NCBI Taxonomy" id="2976241"/>
    <lineage>
        <taxon>Bacteria</taxon>
        <taxon>Pseudomonadati</taxon>
        <taxon>Pseudomonadota</taxon>
        <taxon>Gammaproteobacteria</taxon>
        <taxon>Lysobacterales</taxon>
        <taxon>Rhodanobacteraceae</taxon>
        <taxon>Tahibacter</taxon>
    </lineage>
</organism>
<accession>A0ABY6BFT1</accession>
<dbReference type="InterPro" id="IPR011050">
    <property type="entry name" value="Pectin_lyase_fold/virulence"/>
</dbReference>
<evidence type="ECO:0000313" key="2">
    <source>
        <dbReference type="EMBL" id="UXI68685.1"/>
    </source>
</evidence>
<evidence type="ECO:0000259" key="1">
    <source>
        <dbReference type="Pfam" id="PF24249"/>
    </source>
</evidence>
<dbReference type="InterPro" id="IPR055875">
    <property type="entry name" value="DUF7452"/>
</dbReference>
<feature type="domain" description="DUF7452" evidence="1">
    <location>
        <begin position="367"/>
        <end position="466"/>
    </location>
</feature>
<reference evidence="2" key="1">
    <citation type="submission" date="2022-09" db="EMBL/GenBank/DDBJ databases">
        <title>Tahibacter sp. nov., isolated from a fresh water.</title>
        <authorList>
            <person name="Baek J.H."/>
            <person name="Lee J.K."/>
            <person name="Kim J.M."/>
            <person name="Jeon C.O."/>
        </authorList>
    </citation>
    <scope>NUCLEOTIDE SEQUENCE</scope>
    <source>
        <strain evidence="2">W38</strain>
    </source>
</reference>
<name>A0ABY6BFT1_9GAMM</name>
<dbReference type="Pfam" id="PF24249">
    <property type="entry name" value="DUF7452"/>
    <property type="match status" value="1"/>
</dbReference>
<proteinExistence type="predicted"/>
<gene>
    <name evidence="2" type="ORF">N4264_03265</name>
</gene>
<evidence type="ECO:0000313" key="3">
    <source>
        <dbReference type="Proteomes" id="UP001064632"/>
    </source>
</evidence>
<dbReference type="InterPro" id="IPR059226">
    <property type="entry name" value="Choice_anch_Q_dom"/>
</dbReference>
<dbReference type="RefSeq" id="WP_261695644.1">
    <property type="nucleotide sequence ID" value="NZ_CP104694.1"/>
</dbReference>
<sequence length="486" mass="51638">MTGDIHDNRIYVDGSTSVDGVIVGMRTGDSYVRIYGNHVRGRLATGISVNAMNPALTAKAIVVSNAVQRTAPAQYEQGIAVTQFGQGSMSAKVLNNTAVGFGNGVSFNGRFDADFFNNIVAYNAQRGFHIQDAQVNENHNLYFGNGGSTPPLGPDTLTLNPLFADGTHDLRLSPGSPAIGAGDDIVLRSLYQEEALPQIDADGLRRFKHRDADTDPDIGAFEFGDASLIHRVRAFNTTGNASAMSDPLLQQADQTPLLTPSLAPDTFRANADPVVAGVDFSGGTFRVVNEGGGSLAAGSAYHVFVPAAGRGRSLHLNAGGEASYSSDVDIHDADLFGYLLLLSHRAGISGQLPHVAGFGSGILMPQIYTLDYFPIPQNQQFHIYSQDPSIAADNLVRDDSLAGPAFPISHPLTDGDPCARIYVTPAANWSNAKPVGVDFDQQSARWIIRNLDGSAIPTGAEFNLLVDEAAGALCRRDHVFHDDFGA</sequence>
<dbReference type="NCBIfam" id="NF041518">
    <property type="entry name" value="choice_anch_Q"/>
    <property type="match status" value="1"/>
</dbReference>
<dbReference type="EMBL" id="CP104694">
    <property type="protein sequence ID" value="UXI68685.1"/>
    <property type="molecule type" value="Genomic_DNA"/>
</dbReference>
<dbReference type="InterPro" id="IPR012334">
    <property type="entry name" value="Pectin_lyas_fold"/>
</dbReference>
<protein>
    <submittedName>
        <fullName evidence="2">Right-handed parallel beta-helix repeat-containing protein</fullName>
    </submittedName>
</protein>
<keyword evidence="3" id="KW-1185">Reference proteome</keyword>
<dbReference type="Proteomes" id="UP001064632">
    <property type="component" value="Chromosome"/>
</dbReference>
<dbReference type="Gene3D" id="2.160.20.10">
    <property type="entry name" value="Single-stranded right-handed beta-helix, Pectin lyase-like"/>
    <property type="match status" value="1"/>
</dbReference>